<evidence type="ECO:0000313" key="4">
    <source>
        <dbReference type="Proteomes" id="UP000541444"/>
    </source>
</evidence>
<dbReference type="Proteomes" id="UP000541444">
    <property type="component" value="Unassembled WGS sequence"/>
</dbReference>
<keyword evidence="4" id="KW-1185">Reference proteome</keyword>
<dbReference type="OrthoDB" id="1929924at2759"/>
<protein>
    <submittedName>
        <fullName evidence="3">Uncharacterized protein</fullName>
    </submittedName>
</protein>
<dbReference type="AlphaFoldDB" id="A0A7J7LHS7"/>
<sequence>MGKADVRCITVDEINAFEARAIAWFWQEGGKFLLVGKFVTLFDALIFAFGTSAVYVVNFDEVYFVNVHLDWVNSRGGLRFEVRTVKITGKIGNILVQMTYSKDEFERALEGETFVGMVTVTFLISAVRFTWSDFDRERDMPNGVCLYMWQKGIKRGSMEFEYASIAFMQSRFSIFRDSLRNLLVKASSVSLLDFLKLNRASTLTSLYLLKANWVMKSCVSCSKLHIEPFGRCDTIEGVKIKYRQDEWEIEGFKDGEFEWVECARRCGPRDILEQGDVYVCFIVIAGRFGSLKLNWGFRLRLMVMVVLFSMIFQDIYGSKREWSSSFIGEILQALSRNSCDPYLTGWFLYSSGCLAKATDRRRTDSQSTKEKADGHTQPPQRDKDGRRCSPPPPESSSGNSCILKDMFGTNVAYGTGFYIVIIDKVIHEEACLYVKSCTLGDVPVGEAVAWLKIFTIIQ</sequence>
<name>A0A7J7LHS7_9MAGN</name>
<feature type="transmembrane region" description="Helical" evidence="2">
    <location>
        <begin position="32"/>
        <end position="57"/>
    </location>
</feature>
<feature type="region of interest" description="Disordered" evidence="1">
    <location>
        <begin position="360"/>
        <end position="400"/>
    </location>
</feature>
<keyword evidence="2" id="KW-0812">Transmembrane</keyword>
<comment type="caution">
    <text evidence="3">The sequence shown here is derived from an EMBL/GenBank/DDBJ whole genome shotgun (WGS) entry which is preliminary data.</text>
</comment>
<organism evidence="3 4">
    <name type="scientific">Kingdonia uniflora</name>
    <dbReference type="NCBI Taxonomy" id="39325"/>
    <lineage>
        <taxon>Eukaryota</taxon>
        <taxon>Viridiplantae</taxon>
        <taxon>Streptophyta</taxon>
        <taxon>Embryophyta</taxon>
        <taxon>Tracheophyta</taxon>
        <taxon>Spermatophyta</taxon>
        <taxon>Magnoliopsida</taxon>
        <taxon>Ranunculales</taxon>
        <taxon>Circaeasteraceae</taxon>
        <taxon>Kingdonia</taxon>
    </lineage>
</organism>
<gene>
    <name evidence="3" type="ORF">GIB67_037026</name>
</gene>
<reference evidence="3 4" key="1">
    <citation type="journal article" date="2020" name="IScience">
        <title>Genome Sequencing of the Endangered Kingdonia uniflora (Circaeasteraceae, Ranunculales) Reveals Potential Mechanisms of Evolutionary Specialization.</title>
        <authorList>
            <person name="Sun Y."/>
            <person name="Deng T."/>
            <person name="Zhang A."/>
            <person name="Moore M.J."/>
            <person name="Landis J.B."/>
            <person name="Lin N."/>
            <person name="Zhang H."/>
            <person name="Zhang X."/>
            <person name="Huang J."/>
            <person name="Zhang X."/>
            <person name="Sun H."/>
            <person name="Wang H."/>
        </authorList>
    </citation>
    <scope>NUCLEOTIDE SEQUENCE [LARGE SCALE GENOMIC DNA]</scope>
    <source>
        <strain evidence="3">TB1705</strain>
        <tissue evidence="3">Leaf</tissue>
    </source>
</reference>
<evidence type="ECO:0000256" key="1">
    <source>
        <dbReference type="SAM" id="MobiDB-lite"/>
    </source>
</evidence>
<evidence type="ECO:0000256" key="2">
    <source>
        <dbReference type="SAM" id="Phobius"/>
    </source>
</evidence>
<dbReference type="EMBL" id="JACGCM010002279">
    <property type="protein sequence ID" value="KAF6142108.1"/>
    <property type="molecule type" value="Genomic_DNA"/>
</dbReference>
<feature type="compositionally biased region" description="Basic and acidic residues" evidence="1">
    <location>
        <begin position="360"/>
        <end position="387"/>
    </location>
</feature>
<keyword evidence="2" id="KW-0472">Membrane</keyword>
<keyword evidence="2" id="KW-1133">Transmembrane helix</keyword>
<evidence type="ECO:0000313" key="3">
    <source>
        <dbReference type="EMBL" id="KAF6142108.1"/>
    </source>
</evidence>
<proteinExistence type="predicted"/>
<accession>A0A7J7LHS7</accession>